<protein>
    <submittedName>
        <fullName evidence="1">Uncharacterized protein</fullName>
    </submittedName>
</protein>
<organism evidence="1 2">
    <name type="scientific">Macrophomina phaseolina</name>
    <dbReference type="NCBI Taxonomy" id="35725"/>
    <lineage>
        <taxon>Eukaryota</taxon>
        <taxon>Fungi</taxon>
        <taxon>Dikarya</taxon>
        <taxon>Ascomycota</taxon>
        <taxon>Pezizomycotina</taxon>
        <taxon>Dothideomycetes</taxon>
        <taxon>Dothideomycetes incertae sedis</taxon>
        <taxon>Botryosphaeriales</taxon>
        <taxon>Botryosphaeriaceae</taxon>
        <taxon>Macrophomina</taxon>
    </lineage>
</organism>
<evidence type="ECO:0000313" key="1">
    <source>
        <dbReference type="EMBL" id="KAH7063126.1"/>
    </source>
</evidence>
<evidence type="ECO:0000313" key="2">
    <source>
        <dbReference type="Proteomes" id="UP000774617"/>
    </source>
</evidence>
<sequence length="66" mass="7271">MPGSTTSSIKSIIKPKPTTMGCGEECDCCGCEESCWCVVMGFGNFVEQLPPSQLRYRRQAVEAKHQ</sequence>
<name>A0ABQ8GRK3_9PEZI</name>
<dbReference type="EMBL" id="JAGTJR010000002">
    <property type="protein sequence ID" value="KAH7063126.1"/>
    <property type="molecule type" value="Genomic_DNA"/>
</dbReference>
<keyword evidence="2" id="KW-1185">Reference proteome</keyword>
<comment type="caution">
    <text evidence="1">The sequence shown here is derived from an EMBL/GenBank/DDBJ whole genome shotgun (WGS) entry which is preliminary data.</text>
</comment>
<gene>
    <name evidence="1" type="ORF">B0J12DRAFT_735054</name>
</gene>
<accession>A0ABQ8GRK3</accession>
<proteinExistence type="predicted"/>
<dbReference type="Proteomes" id="UP000774617">
    <property type="component" value="Unassembled WGS sequence"/>
</dbReference>
<reference evidence="1 2" key="1">
    <citation type="journal article" date="2021" name="Nat. Commun.">
        <title>Genetic determinants of endophytism in the Arabidopsis root mycobiome.</title>
        <authorList>
            <person name="Mesny F."/>
            <person name="Miyauchi S."/>
            <person name="Thiergart T."/>
            <person name="Pickel B."/>
            <person name="Atanasova L."/>
            <person name="Karlsson M."/>
            <person name="Huettel B."/>
            <person name="Barry K.W."/>
            <person name="Haridas S."/>
            <person name="Chen C."/>
            <person name="Bauer D."/>
            <person name="Andreopoulos W."/>
            <person name="Pangilinan J."/>
            <person name="LaButti K."/>
            <person name="Riley R."/>
            <person name="Lipzen A."/>
            <person name="Clum A."/>
            <person name="Drula E."/>
            <person name="Henrissat B."/>
            <person name="Kohler A."/>
            <person name="Grigoriev I.V."/>
            <person name="Martin F.M."/>
            <person name="Hacquard S."/>
        </authorList>
    </citation>
    <scope>NUCLEOTIDE SEQUENCE [LARGE SCALE GENOMIC DNA]</scope>
    <source>
        <strain evidence="1 2">MPI-SDFR-AT-0080</strain>
    </source>
</reference>